<dbReference type="EMBL" id="JACEIB010000001">
    <property type="protein sequence ID" value="MBA2932889.1"/>
    <property type="molecule type" value="Genomic_DNA"/>
</dbReference>
<evidence type="ECO:0000259" key="2">
    <source>
        <dbReference type="Pfam" id="PF20434"/>
    </source>
</evidence>
<protein>
    <submittedName>
        <fullName evidence="3">Alpha/beta hydrolase</fullName>
    </submittedName>
</protein>
<comment type="caution">
    <text evidence="3">The sequence shown here is derived from an EMBL/GenBank/DDBJ whole genome shotgun (WGS) entry which is preliminary data.</text>
</comment>
<sequence>MKLGRGRVVGALLGLLASACSPLKVFNAAVPKDGGVRLAVRDAAFGSDPRQRLDIYAPKAASDSPRPIIIFFYGGSWNSGTKSGYSFVGRALASRGFVVAIPDYRLVPQVRYPTFLEDNAAAVRWVRGHAREFGGDADRLVLAGHSAGAYNAAMLALDPQFLGPDRKAVRGLVGLAGPYDFLPFDGPVVQQTFGGIGDPIGTQPVHYVNPNDPPAFLATGDKDQTVRPANSDSLASKLRAAGVQVERHRYSDVGHAGLITAIARPLRGRATVLADMTAFAARVTR</sequence>
<keyword evidence="1 3" id="KW-0378">Hydrolase</keyword>
<proteinExistence type="predicted"/>
<dbReference type="AlphaFoldDB" id="A0A838L3A1"/>
<dbReference type="RefSeq" id="WP_160364967.1">
    <property type="nucleotide sequence ID" value="NZ_JACEIB010000001.1"/>
</dbReference>
<gene>
    <name evidence="3" type="ORF">HZF05_02150</name>
</gene>
<accession>A0A838L3A1</accession>
<dbReference type="GO" id="GO:0016787">
    <property type="term" value="F:hydrolase activity"/>
    <property type="evidence" value="ECO:0007669"/>
    <property type="project" value="UniProtKB-KW"/>
</dbReference>
<dbReference type="PANTHER" id="PTHR48081:SF9">
    <property type="entry name" value="CARBOXYLESTERASE"/>
    <property type="match status" value="1"/>
</dbReference>
<dbReference type="SUPFAM" id="SSF53474">
    <property type="entry name" value="alpha/beta-Hydrolases"/>
    <property type="match status" value="1"/>
</dbReference>
<dbReference type="InterPro" id="IPR019826">
    <property type="entry name" value="Carboxylesterase_B_AS"/>
</dbReference>
<evidence type="ECO:0000313" key="4">
    <source>
        <dbReference type="Proteomes" id="UP000570166"/>
    </source>
</evidence>
<dbReference type="Gene3D" id="3.40.50.1820">
    <property type="entry name" value="alpha/beta hydrolase"/>
    <property type="match status" value="1"/>
</dbReference>
<evidence type="ECO:0000313" key="3">
    <source>
        <dbReference type="EMBL" id="MBA2932889.1"/>
    </source>
</evidence>
<reference evidence="3 4" key="1">
    <citation type="submission" date="2020-07" db="EMBL/GenBank/DDBJ databases">
        <authorList>
            <person name="Sun Q."/>
        </authorList>
    </citation>
    <scope>NUCLEOTIDE SEQUENCE [LARGE SCALE GENOMIC DNA]</scope>
    <source>
        <strain evidence="3 4">CGMCC 1.13654</strain>
    </source>
</reference>
<name>A0A838L3A1_9SPHN</name>
<feature type="domain" description="BD-FAE-like" evidence="2">
    <location>
        <begin position="53"/>
        <end position="238"/>
    </location>
</feature>
<dbReference type="InterPro" id="IPR029058">
    <property type="entry name" value="AB_hydrolase_fold"/>
</dbReference>
<dbReference type="PROSITE" id="PS00122">
    <property type="entry name" value="CARBOXYLESTERASE_B_1"/>
    <property type="match status" value="1"/>
</dbReference>
<dbReference type="InterPro" id="IPR050300">
    <property type="entry name" value="GDXG_lipolytic_enzyme"/>
</dbReference>
<dbReference type="Pfam" id="PF20434">
    <property type="entry name" value="BD-FAE"/>
    <property type="match status" value="1"/>
</dbReference>
<dbReference type="Proteomes" id="UP000570166">
    <property type="component" value="Unassembled WGS sequence"/>
</dbReference>
<evidence type="ECO:0000256" key="1">
    <source>
        <dbReference type="ARBA" id="ARBA00022801"/>
    </source>
</evidence>
<dbReference type="InterPro" id="IPR049492">
    <property type="entry name" value="BD-FAE-like_dom"/>
</dbReference>
<organism evidence="3 4">
    <name type="scientific">Sphingomonas chungangi</name>
    <dbReference type="NCBI Taxonomy" id="2683589"/>
    <lineage>
        <taxon>Bacteria</taxon>
        <taxon>Pseudomonadati</taxon>
        <taxon>Pseudomonadota</taxon>
        <taxon>Alphaproteobacteria</taxon>
        <taxon>Sphingomonadales</taxon>
        <taxon>Sphingomonadaceae</taxon>
        <taxon>Sphingomonas</taxon>
    </lineage>
</organism>
<dbReference type="PANTHER" id="PTHR48081">
    <property type="entry name" value="AB HYDROLASE SUPERFAMILY PROTEIN C4A8.06C"/>
    <property type="match status" value="1"/>
</dbReference>
<dbReference type="PROSITE" id="PS51257">
    <property type="entry name" value="PROKAR_LIPOPROTEIN"/>
    <property type="match status" value="1"/>
</dbReference>
<keyword evidence="4" id="KW-1185">Reference proteome</keyword>